<evidence type="ECO:0000256" key="1">
    <source>
        <dbReference type="ARBA" id="ARBA00022614"/>
    </source>
</evidence>
<dbReference type="Pfam" id="PF08263">
    <property type="entry name" value="LRRNT_2"/>
    <property type="match status" value="1"/>
</dbReference>
<evidence type="ECO:0000313" key="6">
    <source>
        <dbReference type="Proteomes" id="UP000886520"/>
    </source>
</evidence>
<reference evidence="5" key="1">
    <citation type="submission" date="2021-01" db="EMBL/GenBank/DDBJ databases">
        <title>Adiantum capillus-veneris genome.</title>
        <authorList>
            <person name="Fang Y."/>
            <person name="Liao Q."/>
        </authorList>
    </citation>
    <scope>NUCLEOTIDE SEQUENCE</scope>
    <source>
        <strain evidence="5">H3</strain>
        <tissue evidence="5">Leaf</tissue>
    </source>
</reference>
<dbReference type="InterPro" id="IPR032675">
    <property type="entry name" value="LRR_dom_sf"/>
</dbReference>
<organism evidence="5 6">
    <name type="scientific">Adiantum capillus-veneris</name>
    <name type="common">Maidenhair fern</name>
    <dbReference type="NCBI Taxonomy" id="13818"/>
    <lineage>
        <taxon>Eukaryota</taxon>
        <taxon>Viridiplantae</taxon>
        <taxon>Streptophyta</taxon>
        <taxon>Embryophyta</taxon>
        <taxon>Tracheophyta</taxon>
        <taxon>Polypodiopsida</taxon>
        <taxon>Polypodiidae</taxon>
        <taxon>Polypodiales</taxon>
        <taxon>Pteridineae</taxon>
        <taxon>Pteridaceae</taxon>
        <taxon>Vittarioideae</taxon>
        <taxon>Adiantum</taxon>
    </lineage>
</organism>
<evidence type="ECO:0000256" key="2">
    <source>
        <dbReference type="ARBA" id="ARBA00022729"/>
    </source>
</evidence>
<evidence type="ECO:0000259" key="4">
    <source>
        <dbReference type="Pfam" id="PF08263"/>
    </source>
</evidence>
<protein>
    <recommendedName>
        <fullName evidence="4">Leucine-rich repeat-containing N-terminal plant-type domain-containing protein</fullName>
    </recommendedName>
</protein>
<accession>A0A9D4ZJZ9</accession>
<dbReference type="Proteomes" id="UP000886520">
    <property type="component" value="Chromosome 9"/>
</dbReference>
<gene>
    <name evidence="5" type="ORF">GOP47_0009776</name>
</gene>
<feature type="domain" description="Leucine-rich repeat-containing N-terminal plant-type" evidence="4">
    <location>
        <begin position="64"/>
        <end position="106"/>
    </location>
</feature>
<keyword evidence="3" id="KW-0677">Repeat</keyword>
<dbReference type="PANTHER" id="PTHR48060">
    <property type="entry name" value="DNA DAMAGE-REPAIR/TOLERATION PROTEIN DRT100"/>
    <property type="match status" value="1"/>
</dbReference>
<dbReference type="PANTHER" id="PTHR48060:SF22">
    <property type="entry name" value="INACTIVE LRR RECEPTOR-LIKE SERINE_THREONINE-PROTEIN KINASE BIR2"/>
    <property type="match status" value="1"/>
</dbReference>
<keyword evidence="6" id="KW-1185">Reference proteome</keyword>
<proteinExistence type="predicted"/>
<dbReference type="SUPFAM" id="SSF52058">
    <property type="entry name" value="L domain-like"/>
    <property type="match status" value="1"/>
</dbReference>
<evidence type="ECO:0000313" key="5">
    <source>
        <dbReference type="EMBL" id="KAI5075700.1"/>
    </source>
</evidence>
<dbReference type="AlphaFoldDB" id="A0A9D4ZJZ9"/>
<evidence type="ECO:0000256" key="3">
    <source>
        <dbReference type="ARBA" id="ARBA00022737"/>
    </source>
</evidence>
<dbReference type="InterPro" id="IPR053211">
    <property type="entry name" value="DNA_repair-toleration"/>
</dbReference>
<dbReference type="Gene3D" id="3.80.10.10">
    <property type="entry name" value="Ribonuclease Inhibitor"/>
    <property type="match status" value="1"/>
</dbReference>
<dbReference type="InterPro" id="IPR013210">
    <property type="entry name" value="LRR_N_plant-typ"/>
</dbReference>
<sequence>MSILIALSQIPWKKRLAVRHWESLSCADLRIYVGIVRKCNGLRLVAGPFLCILALSILSQALAEDDSQCLQEFKASVKDPTNHQSNWIFGNSSKRSDCNFIGVLCWNTGENKVLAIKIQNAGLEGSFASGLTQCTALQNLALWQNGFTGSIPNVHTQQSLQASS</sequence>
<comment type="caution">
    <text evidence="5">The sequence shown here is derived from an EMBL/GenBank/DDBJ whole genome shotgun (WGS) entry which is preliminary data.</text>
</comment>
<dbReference type="OrthoDB" id="2151624at2759"/>
<dbReference type="EMBL" id="JABFUD020000009">
    <property type="protein sequence ID" value="KAI5075700.1"/>
    <property type="molecule type" value="Genomic_DNA"/>
</dbReference>
<keyword evidence="1" id="KW-0433">Leucine-rich repeat</keyword>
<keyword evidence="2" id="KW-0732">Signal</keyword>
<name>A0A9D4ZJZ9_ADICA</name>